<dbReference type="Ensembl" id="ENSNMLT00000001359.1">
    <property type="protein sequence ID" value="ENSNMLP00000001174.1"/>
    <property type="gene ID" value="ENSNMLG00000000918.1"/>
</dbReference>
<feature type="compositionally biased region" description="Polar residues" evidence="1">
    <location>
        <begin position="41"/>
        <end position="51"/>
    </location>
</feature>
<feature type="compositionally biased region" description="Low complexity" evidence="1">
    <location>
        <begin position="225"/>
        <end position="237"/>
    </location>
</feature>
<feature type="compositionally biased region" description="Low complexity" evidence="1">
    <location>
        <begin position="201"/>
        <end position="218"/>
    </location>
</feature>
<evidence type="ECO:0000313" key="2">
    <source>
        <dbReference type="Ensembl" id="ENSNMLP00000001174.1"/>
    </source>
</evidence>
<name>A0A8C6S718_9GOBI</name>
<feature type="compositionally biased region" description="Polar residues" evidence="1">
    <location>
        <begin position="58"/>
        <end position="86"/>
    </location>
</feature>
<sequence>MLCGPPPTVLSPIKRQTFCVQDSPLKQLPPAFQNRILKPQSPKTSVGSRTNCRPAGRPQTTQHPVTSRPTKSVSSPATGAKTQSRMSLRGRSAIGVSVLPSRPTAPKAPQSTNKNPADRSRLQPRSKLSTSWRRSPTSSRNGSCEDLLSDSASVASDVSDCSLNSNSSLGKHAPVPPSKSQGVRTRSGVKPPSDSSRRKTSSSSSSVSSFNSSFSPSPANKGKRSSSQTSLSSMPQSKPALTQKRRSVAVQPPNPPLAAAGRRSLSVQPRKPSNPIPLTHKNSNPTPLRRPESPLRPPYAGARSRPSRAPLQQRSTTTDPRAHPNHRPWCCPLPSGAARFLVSRRLKDDETEEADVCQICRQSPSEDCTTAEGAETLSAAHSSEVQTLGNPSGHAHNASPTRQSAAHPQRRP</sequence>
<feature type="compositionally biased region" description="Polar residues" evidence="1">
    <location>
        <begin position="380"/>
        <end position="390"/>
    </location>
</feature>
<dbReference type="GO" id="GO:0008017">
    <property type="term" value="F:microtubule binding"/>
    <property type="evidence" value="ECO:0007669"/>
    <property type="project" value="TreeGrafter"/>
</dbReference>
<feature type="compositionally biased region" description="Polar residues" evidence="1">
    <location>
        <begin position="310"/>
        <end position="319"/>
    </location>
</feature>
<reference evidence="2" key="1">
    <citation type="submission" date="2025-08" db="UniProtKB">
        <authorList>
            <consortium name="Ensembl"/>
        </authorList>
    </citation>
    <scope>IDENTIFICATION</scope>
</reference>
<protein>
    <submittedName>
        <fullName evidence="2">Uncharacterized protein</fullName>
    </submittedName>
</protein>
<dbReference type="InterPro" id="IPR026657">
    <property type="entry name" value="DDA3/GTSE-1"/>
</dbReference>
<dbReference type="PANTHER" id="PTHR21584:SF10">
    <property type="entry name" value="G2 AND S PHASE-EXPRESSED PROTEIN 1"/>
    <property type="match status" value="1"/>
</dbReference>
<proteinExistence type="predicted"/>
<keyword evidence="3" id="KW-1185">Reference proteome</keyword>
<evidence type="ECO:0000313" key="3">
    <source>
        <dbReference type="Proteomes" id="UP000694523"/>
    </source>
</evidence>
<accession>A0A8C6S718</accession>
<dbReference type="PANTHER" id="PTHR21584">
    <property type="entry name" value="DIFFERENTIAL DISPLAY AND ACTIVATED BY P53 DDA3 /G2 S PHASE EXPRESSED 1"/>
    <property type="match status" value="1"/>
</dbReference>
<feature type="region of interest" description="Disordered" evidence="1">
    <location>
        <begin position="380"/>
        <end position="412"/>
    </location>
</feature>
<organism evidence="2 3">
    <name type="scientific">Neogobius melanostomus</name>
    <name type="common">round goby</name>
    <dbReference type="NCBI Taxonomy" id="47308"/>
    <lineage>
        <taxon>Eukaryota</taxon>
        <taxon>Metazoa</taxon>
        <taxon>Chordata</taxon>
        <taxon>Craniata</taxon>
        <taxon>Vertebrata</taxon>
        <taxon>Euteleostomi</taxon>
        <taxon>Actinopterygii</taxon>
        <taxon>Neopterygii</taxon>
        <taxon>Teleostei</taxon>
        <taxon>Neoteleostei</taxon>
        <taxon>Acanthomorphata</taxon>
        <taxon>Gobiaria</taxon>
        <taxon>Gobiiformes</taxon>
        <taxon>Gobioidei</taxon>
        <taxon>Gobiidae</taxon>
        <taxon>Benthophilinae</taxon>
        <taxon>Neogobiini</taxon>
        <taxon>Neogobius</taxon>
    </lineage>
</organism>
<reference evidence="2" key="2">
    <citation type="submission" date="2025-09" db="UniProtKB">
        <authorList>
            <consortium name="Ensembl"/>
        </authorList>
    </citation>
    <scope>IDENTIFICATION</scope>
</reference>
<dbReference type="AlphaFoldDB" id="A0A8C6S718"/>
<dbReference type="GO" id="GO:0005881">
    <property type="term" value="C:cytoplasmic microtubule"/>
    <property type="evidence" value="ECO:0007669"/>
    <property type="project" value="TreeGrafter"/>
</dbReference>
<feature type="compositionally biased region" description="Low complexity" evidence="1">
    <location>
        <begin position="149"/>
        <end position="160"/>
    </location>
</feature>
<feature type="compositionally biased region" description="Low complexity" evidence="1">
    <location>
        <begin position="129"/>
        <end position="140"/>
    </location>
</feature>
<evidence type="ECO:0000256" key="1">
    <source>
        <dbReference type="SAM" id="MobiDB-lite"/>
    </source>
</evidence>
<feature type="region of interest" description="Disordered" evidence="1">
    <location>
        <begin position="30"/>
        <end position="332"/>
    </location>
</feature>
<dbReference type="Proteomes" id="UP000694523">
    <property type="component" value="Unplaced"/>
</dbReference>